<comment type="caution">
    <text evidence="2">The sequence shown here is derived from an EMBL/GenBank/DDBJ whole genome shotgun (WGS) entry which is preliminary data.</text>
</comment>
<evidence type="ECO:0000313" key="2">
    <source>
        <dbReference type="EMBL" id="KAH3844231.1"/>
    </source>
</evidence>
<reference evidence="2" key="2">
    <citation type="submission" date="2020-11" db="EMBL/GenBank/DDBJ databases">
        <authorList>
            <person name="McCartney M.A."/>
            <person name="Auch B."/>
            <person name="Kono T."/>
            <person name="Mallez S."/>
            <person name="Becker A."/>
            <person name="Gohl D.M."/>
            <person name="Silverstein K.A.T."/>
            <person name="Koren S."/>
            <person name="Bechman K.B."/>
            <person name="Herman A."/>
            <person name="Abrahante J.E."/>
            <person name="Garbe J."/>
        </authorList>
    </citation>
    <scope>NUCLEOTIDE SEQUENCE</scope>
    <source>
        <strain evidence="2">Duluth1</strain>
        <tissue evidence="2">Whole animal</tissue>
    </source>
</reference>
<keyword evidence="3" id="KW-1185">Reference proteome</keyword>
<feature type="compositionally biased region" description="Basic and acidic residues" evidence="1">
    <location>
        <begin position="8"/>
        <end position="21"/>
    </location>
</feature>
<protein>
    <submittedName>
        <fullName evidence="2">Uncharacterized protein</fullName>
    </submittedName>
</protein>
<organism evidence="2 3">
    <name type="scientific">Dreissena polymorpha</name>
    <name type="common">Zebra mussel</name>
    <name type="synonym">Mytilus polymorpha</name>
    <dbReference type="NCBI Taxonomy" id="45954"/>
    <lineage>
        <taxon>Eukaryota</taxon>
        <taxon>Metazoa</taxon>
        <taxon>Spiralia</taxon>
        <taxon>Lophotrochozoa</taxon>
        <taxon>Mollusca</taxon>
        <taxon>Bivalvia</taxon>
        <taxon>Autobranchia</taxon>
        <taxon>Heteroconchia</taxon>
        <taxon>Euheterodonta</taxon>
        <taxon>Imparidentia</taxon>
        <taxon>Neoheterodontei</taxon>
        <taxon>Myida</taxon>
        <taxon>Dreissenoidea</taxon>
        <taxon>Dreissenidae</taxon>
        <taxon>Dreissena</taxon>
    </lineage>
</organism>
<dbReference type="Gene3D" id="2.40.50.140">
    <property type="entry name" value="Nucleic acid-binding proteins"/>
    <property type="match status" value="1"/>
</dbReference>
<name>A0A9D4QUM4_DREPO</name>
<evidence type="ECO:0000256" key="1">
    <source>
        <dbReference type="SAM" id="MobiDB-lite"/>
    </source>
</evidence>
<reference evidence="2" key="1">
    <citation type="journal article" date="2019" name="bioRxiv">
        <title>The Genome of the Zebra Mussel, Dreissena polymorpha: A Resource for Invasive Species Research.</title>
        <authorList>
            <person name="McCartney M.A."/>
            <person name="Auch B."/>
            <person name="Kono T."/>
            <person name="Mallez S."/>
            <person name="Zhang Y."/>
            <person name="Obille A."/>
            <person name="Becker A."/>
            <person name="Abrahante J.E."/>
            <person name="Garbe J."/>
            <person name="Badalamenti J.P."/>
            <person name="Herman A."/>
            <person name="Mangelson H."/>
            <person name="Liachko I."/>
            <person name="Sullivan S."/>
            <person name="Sone E.D."/>
            <person name="Koren S."/>
            <person name="Silverstein K.A.T."/>
            <person name="Beckman K.B."/>
            <person name="Gohl D.M."/>
        </authorList>
    </citation>
    <scope>NUCLEOTIDE SEQUENCE</scope>
    <source>
        <strain evidence="2">Duluth1</strain>
        <tissue evidence="2">Whole animal</tissue>
    </source>
</reference>
<proteinExistence type="predicted"/>
<dbReference type="AlphaFoldDB" id="A0A9D4QUM4"/>
<dbReference type="InterPro" id="IPR012340">
    <property type="entry name" value="NA-bd_OB-fold"/>
</dbReference>
<dbReference type="Proteomes" id="UP000828390">
    <property type="component" value="Unassembled WGS sequence"/>
</dbReference>
<feature type="region of interest" description="Disordered" evidence="1">
    <location>
        <begin position="1"/>
        <end position="27"/>
    </location>
</feature>
<dbReference type="EMBL" id="JAIWYP010000003">
    <property type="protein sequence ID" value="KAH3844231.1"/>
    <property type="molecule type" value="Genomic_DNA"/>
</dbReference>
<accession>A0A9D4QUM4</accession>
<gene>
    <name evidence="2" type="ORF">DPMN_086487</name>
</gene>
<sequence length="206" mass="22361">MLTKYGKHCGESDRKANEKKNGLSTNGHARTEADVNFRIHNDQRAFVVRCTHVKGIIRSSTEVVMYLDNPSFGGPLSSQEEAPRTVRINDEEVTIKVVKVEDSTSNCNVTLWRAAAAADVRPGDYIRVTDVIKTEVPVSERDVVVVGACVDGATVDLLLDDDTEVKGLVGEEDIEEASAAGLQVHITSQGPDIVSLELIEEALMLG</sequence>
<evidence type="ECO:0000313" key="3">
    <source>
        <dbReference type="Proteomes" id="UP000828390"/>
    </source>
</evidence>